<keyword evidence="6" id="KW-1185">Reference proteome</keyword>
<evidence type="ECO:0000256" key="3">
    <source>
        <dbReference type="ARBA" id="ARBA00022679"/>
    </source>
</evidence>
<name>A0A7Z2G2M5_9BURK</name>
<dbReference type="InterPro" id="IPR001173">
    <property type="entry name" value="Glyco_trans_2-like"/>
</dbReference>
<dbReference type="AlphaFoldDB" id="A0A7Z2G2M5"/>
<keyword evidence="3 5" id="KW-0808">Transferase</keyword>
<reference evidence="5 6" key="1">
    <citation type="submission" date="2019-12" db="EMBL/GenBank/DDBJ databases">
        <title>Paraburkholderia acidiphila 7Q-K02 sp. nov and Paraburkholderia acidisoli DHF22 sp. nov., two strains isolated from forest soil.</title>
        <authorList>
            <person name="Gao Z."/>
            <person name="Qiu L."/>
        </authorList>
    </citation>
    <scope>NUCLEOTIDE SEQUENCE [LARGE SCALE GENOMIC DNA]</scope>
    <source>
        <strain evidence="5 6">7Q-K02</strain>
    </source>
</reference>
<dbReference type="EMBL" id="CP046909">
    <property type="protein sequence ID" value="QGZ53966.1"/>
    <property type="molecule type" value="Genomic_DNA"/>
</dbReference>
<organism evidence="5 6">
    <name type="scientific">Paraburkholderia acidiphila</name>
    <dbReference type="NCBI Taxonomy" id="2571747"/>
    <lineage>
        <taxon>Bacteria</taxon>
        <taxon>Pseudomonadati</taxon>
        <taxon>Pseudomonadota</taxon>
        <taxon>Betaproteobacteria</taxon>
        <taxon>Burkholderiales</taxon>
        <taxon>Burkholderiaceae</taxon>
        <taxon>Paraburkholderia</taxon>
    </lineage>
</organism>
<comment type="similarity">
    <text evidence="1">Belongs to the glycosyltransferase 2 family.</text>
</comment>
<sequence length="318" mass="35439">MNEVSSQSVKLTVIVPTYRRPADLERCLAALDTQWRPADEVVVVVREDDHATHAMLDARPAGPGTRNLRVAHIAQPGVVAAYNLGMETARGDILCFTDDDAAPHRDWTQRMAEAFARDSTLGGIGGRDIVHQLGTILTGAAPNVGIVSWYGRPVGNHHIGAGSARRVQVLKAVNMAFRRAAVEGVRFDERLRGSGAQVHCEMLFSLDVVRRDWKLMYDPTILVDHFPAARSDDDQRYVFNRTAFYNASFNLRFIMRDHLSPAGRWAFIFYATLIGTRADPGLGRALTLAFGRTGPMVAMQQWWIGVRALFGAWQQERR</sequence>
<dbReference type="PANTHER" id="PTHR43179:SF12">
    <property type="entry name" value="GALACTOFURANOSYLTRANSFERASE GLFT2"/>
    <property type="match status" value="1"/>
</dbReference>
<evidence type="ECO:0000256" key="1">
    <source>
        <dbReference type="ARBA" id="ARBA00006739"/>
    </source>
</evidence>
<evidence type="ECO:0000256" key="2">
    <source>
        <dbReference type="ARBA" id="ARBA00022676"/>
    </source>
</evidence>
<evidence type="ECO:0000313" key="5">
    <source>
        <dbReference type="EMBL" id="QGZ53966.1"/>
    </source>
</evidence>
<dbReference type="Proteomes" id="UP000434209">
    <property type="component" value="Chromosome 1"/>
</dbReference>
<dbReference type="KEGG" id="pacp:FAZ97_03005"/>
<dbReference type="CDD" id="cd00761">
    <property type="entry name" value="Glyco_tranf_GTA_type"/>
    <property type="match status" value="1"/>
</dbReference>
<evidence type="ECO:0000259" key="4">
    <source>
        <dbReference type="Pfam" id="PF00535"/>
    </source>
</evidence>
<feature type="domain" description="Glycosyltransferase 2-like" evidence="4">
    <location>
        <begin position="12"/>
        <end position="128"/>
    </location>
</feature>
<dbReference type="PANTHER" id="PTHR43179">
    <property type="entry name" value="RHAMNOSYLTRANSFERASE WBBL"/>
    <property type="match status" value="1"/>
</dbReference>
<proteinExistence type="inferred from homology"/>
<dbReference type="GO" id="GO:0016757">
    <property type="term" value="F:glycosyltransferase activity"/>
    <property type="evidence" value="ECO:0007669"/>
    <property type="project" value="UniProtKB-KW"/>
</dbReference>
<keyword evidence="2" id="KW-0328">Glycosyltransferase</keyword>
<gene>
    <name evidence="5" type="ORF">FAZ97_03005</name>
</gene>
<dbReference type="OrthoDB" id="257969at2"/>
<protein>
    <submittedName>
        <fullName evidence="5">Glycosyltransferase</fullName>
    </submittedName>
</protein>
<dbReference type="InterPro" id="IPR029044">
    <property type="entry name" value="Nucleotide-diphossugar_trans"/>
</dbReference>
<evidence type="ECO:0000313" key="6">
    <source>
        <dbReference type="Proteomes" id="UP000434209"/>
    </source>
</evidence>
<dbReference type="Pfam" id="PF00535">
    <property type="entry name" value="Glycos_transf_2"/>
    <property type="match status" value="1"/>
</dbReference>
<dbReference type="Gene3D" id="3.90.550.10">
    <property type="entry name" value="Spore Coat Polysaccharide Biosynthesis Protein SpsA, Chain A"/>
    <property type="match status" value="1"/>
</dbReference>
<accession>A0A7Z2G2M5</accession>
<dbReference type="SUPFAM" id="SSF53448">
    <property type="entry name" value="Nucleotide-diphospho-sugar transferases"/>
    <property type="match status" value="1"/>
</dbReference>